<evidence type="ECO:0000313" key="2">
    <source>
        <dbReference type="Proteomes" id="UP000838756"/>
    </source>
</evidence>
<feature type="non-terminal residue" evidence="1">
    <location>
        <position position="1"/>
    </location>
</feature>
<accession>A0A8S4QP58</accession>
<dbReference type="AlphaFoldDB" id="A0A8S4QP58"/>
<protein>
    <submittedName>
        <fullName evidence="1">Jg14099 protein</fullName>
    </submittedName>
</protein>
<dbReference type="EMBL" id="CAKXAJ010011964">
    <property type="protein sequence ID" value="CAH2215548.1"/>
    <property type="molecule type" value="Genomic_DNA"/>
</dbReference>
<reference evidence="1" key="1">
    <citation type="submission" date="2022-03" db="EMBL/GenBank/DDBJ databases">
        <authorList>
            <person name="Lindestad O."/>
        </authorList>
    </citation>
    <scope>NUCLEOTIDE SEQUENCE</scope>
</reference>
<feature type="non-terminal residue" evidence="1">
    <location>
        <position position="49"/>
    </location>
</feature>
<sequence>VNAECVTLCVIDDCLDSDVPLLEVSLVDLQVEQDLRKVEESFEDPLLVS</sequence>
<keyword evidence="2" id="KW-1185">Reference proteome</keyword>
<proteinExistence type="predicted"/>
<dbReference type="OrthoDB" id="272810at2759"/>
<organism evidence="1 2">
    <name type="scientific">Pararge aegeria aegeria</name>
    <dbReference type="NCBI Taxonomy" id="348720"/>
    <lineage>
        <taxon>Eukaryota</taxon>
        <taxon>Metazoa</taxon>
        <taxon>Ecdysozoa</taxon>
        <taxon>Arthropoda</taxon>
        <taxon>Hexapoda</taxon>
        <taxon>Insecta</taxon>
        <taxon>Pterygota</taxon>
        <taxon>Neoptera</taxon>
        <taxon>Endopterygota</taxon>
        <taxon>Lepidoptera</taxon>
        <taxon>Glossata</taxon>
        <taxon>Ditrysia</taxon>
        <taxon>Papilionoidea</taxon>
        <taxon>Nymphalidae</taxon>
        <taxon>Satyrinae</taxon>
        <taxon>Satyrini</taxon>
        <taxon>Parargina</taxon>
        <taxon>Pararge</taxon>
    </lineage>
</organism>
<name>A0A8S4QP58_9NEOP</name>
<comment type="caution">
    <text evidence="1">The sequence shown here is derived from an EMBL/GenBank/DDBJ whole genome shotgun (WGS) entry which is preliminary data.</text>
</comment>
<evidence type="ECO:0000313" key="1">
    <source>
        <dbReference type="EMBL" id="CAH2215548.1"/>
    </source>
</evidence>
<dbReference type="Proteomes" id="UP000838756">
    <property type="component" value="Unassembled WGS sequence"/>
</dbReference>
<gene>
    <name evidence="1" type="primary">jg14099</name>
    <name evidence="1" type="ORF">PAEG_LOCUS3680</name>
</gene>